<reference evidence="1" key="1">
    <citation type="submission" date="2014-09" db="EMBL/GenBank/DDBJ databases">
        <authorList>
            <person name="Magalhaes I.L.F."/>
            <person name="Oliveira U."/>
            <person name="Santos F.R."/>
            <person name="Vidigal T.H.D.A."/>
            <person name="Brescovit A.D."/>
            <person name="Santos A.J."/>
        </authorList>
    </citation>
    <scope>NUCLEOTIDE SEQUENCE</scope>
    <source>
        <tissue evidence="1">Shoot tissue taken approximately 20 cm above the soil surface</tissue>
    </source>
</reference>
<dbReference type="EMBL" id="GBRH01232833">
    <property type="protein sequence ID" value="JAD65062.1"/>
    <property type="molecule type" value="Transcribed_RNA"/>
</dbReference>
<proteinExistence type="predicted"/>
<accession>A0A0A9SPD6</accession>
<evidence type="ECO:0000313" key="1">
    <source>
        <dbReference type="EMBL" id="JAD65062.1"/>
    </source>
</evidence>
<organism evidence="1">
    <name type="scientific">Arundo donax</name>
    <name type="common">Giant reed</name>
    <name type="synonym">Donax arundinaceus</name>
    <dbReference type="NCBI Taxonomy" id="35708"/>
    <lineage>
        <taxon>Eukaryota</taxon>
        <taxon>Viridiplantae</taxon>
        <taxon>Streptophyta</taxon>
        <taxon>Embryophyta</taxon>
        <taxon>Tracheophyta</taxon>
        <taxon>Spermatophyta</taxon>
        <taxon>Magnoliopsida</taxon>
        <taxon>Liliopsida</taxon>
        <taxon>Poales</taxon>
        <taxon>Poaceae</taxon>
        <taxon>PACMAD clade</taxon>
        <taxon>Arundinoideae</taxon>
        <taxon>Arundineae</taxon>
        <taxon>Arundo</taxon>
    </lineage>
</organism>
<protein>
    <submittedName>
        <fullName evidence="1">Uncharacterized protein</fullName>
    </submittedName>
</protein>
<reference evidence="1" key="2">
    <citation type="journal article" date="2015" name="Data Brief">
        <title>Shoot transcriptome of the giant reed, Arundo donax.</title>
        <authorList>
            <person name="Barrero R.A."/>
            <person name="Guerrero F.D."/>
            <person name="Moolhuijzen P."/>
            <person name="Goolsby J.A."/>
            <person name="Tidwell J."/>
            <person name="Bellgard S.E."/>
            <person name="Bellgard M.I."/>
        </authorList>
    </citation>
    <scope>NUCLEOTIDE SEQUENCE</scope>
    <source>
        <tissue evidence="1">Shoot tissue taken approximately 20 cm above the soil surface</tissue>
    </source>
</reference>
<dbReference type="AlphaFoldDB" id="A0A0A9SPD6"/>
<name>A0A0A9SPD6_ARUDO</name>
<sequence length="31" mass="3781">MVLLWVELDPCVHRSTHVLDRHFIHFAERHS</sequence>